<name>A0A1W4XDX3_AGRPL</name>
<comment type="subcellular location">
    <subcellularLocation>
        <location evidence="1">Membrane</location>
        <topology evidence="1">Multi-pass membrane protein</topology>
    </subcellularLocation>
</comment>
<dbReference type="RefSeq" id="XP_018334219.1">
    <property type="nucleotide sequence ID" value="XM_018478717.2"/>
</dbReference>
<feature type="transmembrane region" description="Helical" evidence="5">
    <location>
        <begin position="199"/>
        <end position="219"/>
    </location>
</feature>
<keyword evidence="7" id="KW-1185">Reference proteome</keyword>
<organism evidence="7 8">
    <name type="scientific">Agrilus planipennis</name>
    <name type="common">Emerald ash borer</name>
    <name type="synonym">Agrilus marcopoli</name>
    <dbReference type="NCBI Taxonomy" id="224129"/>
    <lineage>
        <taxon>Eukaryota</taxon>
        <taxon>Metazoa</taxon>
        <taxon>Ecdysozoa</taxon>
        <taxon>Arthropoda</taxon>
        <taxon>Hexapoda</taxon>
        <taxon>Insecta</taxon>
        <taxon>Pterygota</taxon>
        <taxon>Neoptera</taxon>
        <taxon>Endopterygota</taxon>
        <taxon>Coleoptera</taxon>
        <taxon>Polyphaga</taxon>
        <taxon>Elateriformia</taxon>
        <taxon>Buprestoidea</taxon>
        <taxon>Buprestidae</taxon>
        <taxon>Agrilinae</taxon>
        <taxon>Agrilus</taxon>
    </lineage>
</organism>
<dbReference type="GO" id="GO:0016020">
    <property type="term" value="C:membrane"/>
    <property type="evidence" value="ECO:0007669"/>
    <property type="project" value="UniProtKB-SubCell"/>
</dbReference>
<evidence type="ECO:0000313" key="7">
    <source>
        <dbReference type="Proteomes" id="UP000192223"/>
    </source>
</evidence>
<feature type="transmembrane region" description="Helical" evidence="5">
    <location>
        <begin position="239"/>
        <end position="258"/>
    </location>
</feature>
<feature type="transmembrane region" description="Helical" evidence="5">
    <location>
        <begin position="89"/>
        <end position="110"/>
    </location>
</feature>
<evidence type="ECO:0000256" key="2">
    <source>
        <dbReference type="ARBA" id="ARBA00022692"/>
    </source>
</evidence>
<keyword evidence="3 5" id="KW-1133">Transmembrane helix</keyword>
<dbReference type="STRING" id="224129.A0A1W4XDX3"/>
<dbReference type="KEGG" id="apln:108743241"/>
<protein>
    <submittedName>
        <fullName evidence="8">GDP-fucose transporter 1</fullName>
    </submittedName>
</protein>
<feature type="transmembrane region" description="Helical" evidence="5">
    <location>
        <begin position="141"/>
        <end position="157"/>
    </location>
</feature>
<evidence type="ECO:0000313" key="8">
    <source>
        <dbReference type="RefSeq" id="XP_018334219.1"/>
    </source>
</evidence>
<reference evidence="8" key="1">
    <citation type="submission" date="2025-08" db="UniProtKB">
        <authorList>
            <consortium name="RefSeq"/>
        </authorList>
    </citation>
    <scope>IDENTIFICATION</scope>
    <source>
        <tissue evidence="8">Entire body</tissue>
    </source>
</reference>
<dbReference type="InParanoid" id="A0A1W4XDX3"/>
<gene>
    <name evidence="8" type="primary">LOC108743241</name>
</gene>
<evidence type="ECO:0000259" key="6">
    <source>
        <dbReference type="Pfam" id="PF03151"/>
    </source>
</evidence>
<feature type="transmembrane region" description="Helical" evidence="5">
    <location>
        <begin position="12"/>
        <end position="31"/>
    </location>
</feature>
<dbReference type="InterPro" id="IPR050186">
    <property type="entry name" value="TPT_transporter"/>
</dbReference>
<proteinExistence type="predicted"/>
<evidence type="ECO:0000256" key="5">
    <source>
        <dbReference type="SAM" id="Phobius"/>
    </source>
</evidence>
<keyword evidence="4 5" id="KW-0472">Membrane</keyword>
<evidence type="ECO:0000256" key="3">
    <source>
        <dbReference type="ARBA" id="ARBA00022989"/>
    </source>
</evidence>
<dbReference type="PANTHER" id="PTHR11132">
    <property type="entry name" value="SOLUTE CARRIER FAMILY 35"/>
    <property type="match status" value="1"/>
</dbReference>
<dbReference type="FunCoup" id="A0A1W4XDX3">
    <property type="interactions" value="399"/>
</dbReference>
<dbReference type="InterPro" id="IPR004853">
    <property type="entry name" value="Sugar_P_trans_dom"/>
</dbReference>
<keyword evidence="2 5" id="KW-0812">Transmembrane</keyword>
<dbReference type="Proteomes" id="UP000192223">
    <property type="component" value="Unplaced"/>
</dbReference>
<feature type="domain" description="Sugar phosphate transporter" evidence="6">
    <location>
        <begin position="15"/>
        <end position="306"/>
    </location>
</feature>
<feature type="transmembrane region" description="Helical" evidence="5">
    <location>
        <begin position="43"/>
        <end position="62"/>
    </location>
</feature>
<dbReference type="Pfam" id="PF03151">
    <property type="entry name" value="TPT"/>
    <property type="match status" value="1"/>
</dbReference>
<feature type="transmembrane region" description="Helical" evidence="5">
    <location>
        <begin position="116"/>
        <end position="134"/>
    </location>
</feature>
<accession>A0A1W4XDX3</accession>
<dbReference type="CTD" id="40981"/>
<dbReference type="AlphaFoldDB" id="A0A1W4XDX3"/>
<evidence type="ECO:0000256" key="4">
    <source>
        <dbReference type="ARBA" id="ARBA00023136"/>
    </source>
</evidence>
<dbReference type="GeneID" id="108743241"/>
<evidence type="ECO:0000256" key="1">
    <source>
        <dbReference type="ARBA" id="ARBA00004141"/>
    </source>
</evidence>
<feature type="transmembrane region" description="Helical" evidence="5">
    <location>
        <begin position="163"/>
        <end position="187"/>
    </location>
</feature>
<dbReference type="OrthoDB" id="5547497at2759"/>
<sequence length="332" mass="37618">MPEKVSLLNKYITIFLVVSGYWIISILTVFVNKALLSSIELEAPMFIALFQTMMSVFVCYCMKLLSKVFPSYCNFPDSSPFKKETLKEVFPVSVLFTMMIAMNNLCLKYVSVTFYYIGRSLTTIFNVAFTYLILGEKTSGKCLFFCAVIILGFYLGVDQESLAGSLSISGTIYGVLASLSLSLYSIFTKRALPSLKQEVWLLSYYNNVYSSFLFVLLMLTNGELSNVLEYKRLYDYTFWFIMIMGGICGFSVGFFTSLQIKYTSALTHNISGTAKACAQTVLATYWYQESKSLLWWFSNSVVLLGSAGYARAKQVEMERKHKESLNYEKLGS</sequence>